<feature type="transmembrane region" description="Helical" evidence="9">
    <location>
        <begin position="394"/>
        <end position="413"/>
    </location>
</feature>
<evidence type="ECO:0000256" key="6">
    <source>
        <dbReference type="ARBA" id="ARBA00023136"/>
    </source>
</evidence>
<dbReference type="InterPro" id="IPR036259">
    <property type="entry name" value="MFS_trans_sf"/>
</dbReference>
<dbReference type="NCBIfam" id="TIGR00879">
    <property type="entry name" value="SP"/>
    <property type="match status" value="1"/>
</dbReference>
<dbReference type="PROSITE" id="PS00216">
    <property type="entry name" value="SUGAR_TRANSPORT_1"/>
    <property type="match status" value="2"/>
</dbReference>
<organism evidence="11 12">
    <name type="scientific">Roridomyces roridus</name>
    <dbReference type="NCBI Taxonomy" id="1738132"/>
    <lineage>
        <taxon>Eukaryota</taxon>
        <taxon>Fungi</taxon>
        <taxon>Dikarya</taxon>
        <taxon>Basidiomycota</taxon>
        <taxon>Agaricomycotina</taxon>
        <taxon>Agaricomycetes</taxon>
        <taxon>Agaricomycetidae</taxon>
        <taxon>Agaricales</taxon>
        <taxon>Marasmiineae</taxon>
        <taxon>Mycenaceae</taxon>
        <taxon>Roridomyces</taxon>
    </lineage>
</organism>
<name>A0AAD7C5I4_9AGAR</name>
<dbReference type="AlphaFoldDB" id="A0AAD7C5I4"/>
<dbReference type="FunFam" id="1.20.1250.20:FF:000134">
    <property type="entry name" value="MFS sugar transporter protein"/>
    <property type="match status" value="1"/>
</dbReference>
<dbReference type="EMBL" id="JARKIF010000005">
    <property type="protein sequence ID" value="KAJ7639199.1"/>
    <property type="molecule type" value="Genomic_DNA"/>
</dbReference>
<dbReference type="InterPro" id="IPR050360">
    <property type="entry name" value="MFS_Sugar_Transporters"/>
</dbReference>
<evidence type="ECO:0000256" key="9">
    <source>
        <dbReference type="SAM" id="Phobius"/>
    </source>
</evidence>
<evidence type="ECO:0000313" key="11">
    <source>
        <dbReference type="EMBL" id="KAJ7639199.1"/>
    </source>
</evidence>
<feature type="transmembrane region" description="Helical" evidence="9">
    <location>
        <begin position="343"/>
        <end position="363"/>
    </location>
</feature>
<comment type="caution">
    <text evidence="11">The sequence shown here is derived from an EMBL/GenBank/DDBJ whole genome shotgun (WGS) entry which is preliminary data.</text>
</comment>
<feature type="transmembrane region" description="Helical" evidence="9">
    <location>
        <begin position="48"/>
        <end position="66"/>
    </location>
</feature>
<evidence type="ECO:0000259" key="10">
    <source>
        <dbReference type="PROSITE" id="PS50850"/>
    </source>
</evidence>
<feature type="transmembrane region" description="Helical" evidence="9">
    <location>
        <begin position="434"/>
        <end position="455"/>
    </location>
</feature>
<evidence type="ECO:0000256" key="5">
    <source>
        <dbReference type="ARBA" id="ARBA00022989"/>
    </source>
</evidence>
<evidence type="ECO:0000256" key="2">
    <source>
        <dbReference type="ARBA" id="ARBA00010992"/>
    </source>
</evidence>
<keyword evidence="5 9" id="KW-1133">Transmembrane helix</keyword>
<dbReference type="GO" id="GO:0016020">
    <property type="term" value="C:membrane"/>
    <property type="evidence" value="ECO:0007669"/>
    <property type="project" value="UniProtKB-SubCell"/>
</dbReference>
<keyword evidence="3 8" id="KW-0813">Transport</keyword>
<feature type="transmembrane region" description="Helical" evidence="9">
    <location>
        <begin position="154"/>
        <end position="176"/>
    </location>
</feature>
<comment type="catalytic activity">
    <reaction evidence="7">
        <text>myo-inositol(out) + H(+)(out) = myo-inositol(in) + H(+)(in)</text>
        <dbReference type="Rhea" id="RHEA:60364"/>
        <dbReference type="ChEBI" id="CHEBI:15378"/>
        <dbReference type="ChEBI" id="CHEBI:17268"/>
    </reaction>
</comment>
<dbReference type="PANTHER" id="PTHR48022:SF79">
    <property type="entry name" value="LACTOSE PERMEASE, PUTATIVE (AFU_ORTHOLOGUE AFUA_6G01860)-RELATED"/>
    <property type="match status" value="1"/>
</dbReference>
<sequence>MSDKESKTEEYDPRDSLPGLSAANTVLDLDQALASAGDQFKVWSVAAFRLYGILGIAFLASLSYGFDNSLMGSVNGLTQYTDYFHIKGGSTGGGQGITTAMLFNIFSLGGFAGALISGPAADRWGRRVGMLIASFFLLIGVSLVTAAQNRAYLFVGRFLLGFGSCINNSAAPPYIAEMAPPQWRGHMAGAYNTFNFIGGIVCSALVIGTGNMKGSISWRLPFALQFIPTVALIVGVIFIPESPRWLMSVGRKEEARAILAKYQGNGDPNAPLVVLQMQEMESSIRNYHDVKWTEMFSTRSARIRIAIPIWLGICYICSGFSIFNYSTVAFFLTGVRSQHARLIFSFVSSAAGGAGSLFGAIFADRVGRRPLWLFGAFSCCITLCLTAAFTARSIAPAAITFLVMFSFVMNATYMPMQGMYPSECLPFAHRAKGFAVIALIDSACALIGNFAGSVAFDRIGWKYFLVFGVWNAFLTLTVYFVAVETKGRTLEELDEIFEAPNPVKASLRPRVKQEKQVVVDEKDEKS</sequence>
<dbReference type="InterPro" id="IPR003663">
    <property type="entry name" value="Sugar/inositol_transpt"/>
</dbReference>
<feature type="transmembrane region" description="Helical" evidence="9">
    <location>
        <begin position="220"/>
        <end position="239"/>
    </location>
</feature>
<keyword evidence="6 9" id="KW-0472">Membrane</keyword>
<proteinExistence type="inferred from homology"/>
<feature type="domain" description="Major facilitator superfamily (MFS) profile" evidence="10">
    <location>
        <begin position="53"/>
        <end position="486"/>
    </location>
</feature>
<comment type="subcellular location">
    <subcellularLocation>
        <location evidence="1">Membrane</location>
        <topology evidence="1">Multi-pass membrane protein</topology>
    </subcellularLocation>
</comment>
<dbReference type="Gene3D" id="1.20.1250.20">
    <property type="entry name" value="MFS general substrate transporter like domains"/>
    <property type="match status" value="1"/>
</dbReference>
<comment type="similarity">
    <text evidence="2 8">Belongs to the major facilitator superfamily. Sugar transporter (TC 2.A.1.1) family.</text>
</comment>
<evidence type="ECO:0000256" key="8">
    <source>
        <dbReference type="RuleBase" id="RU003346"/>
    </source>
</evidence>
<dbReference type="GO" id="GO:0005351">
    <property type="term" value="F:carbohydrate:proton symporter activity"/>
    <property type="evidence" value="ECO:0007669"/>
    <property type="project" value="TreeGrafter"/>
</dbReference>
<keyword evidence="12" id="KW-1185">Reference proteome</keyword>
<feature type="transmembrane region" description="Helical" evidence="9">
    <location>
        <begin position="370"/>
        <end position="388"/>
    </location>
</feature>
<dbReference type="InterPro" id="IPR005829">
    <property type="entry name" value="Sugar_transporter_CS"/>
</dbReference>
<dbReference type="PROSITE" id="PS50850">
    <property type="entry name" value="MFS"/>
    <property type="match status" value="1"/>
</dbReference>
<evidence type="ECO:0000256" key="1">
    <source>
        <dbReference type="ARBA" id="ARBA00004141"/>
    </source>
</evidence>
<evidence type="ECO:0000313" key="12">
    <source>
        <dbReference type="Proteomes" id="UP001221142"/>
    </source>
</evidence>
<dbReference type="SUPFAM" id="SSF103473">
    <property type="entry name" value="MFS general substrate transporter"/>
    <property type="match status" value="1"/>
</dbReference>
<dbReference type="Proteomes" id="UP001221142">
    <property type="component" value="Unassembled WGS sequence"/>
</dbReference>
<keyword evidence="4 9" id="KW-0812">Transmembrane</keyword>
<accession>A0AAD7C5I4</accession>
<gene>
    <name evidence="11" type="ORF">FB45DRAFT_787878</name>
</gene>
<feature type="transmembrane region" description="Helical" evidence="9">
    <location>
        <begin position="128"/>
        <end position="148"/>
    </location>
</feature>
<protein>
    <submittedName>
        <fullName evidence="11">General substrate transporter</fullName>
    </submittedName>
</protein>
<evidence type="ECO:0000256" key="3">
    <source>
        <dbReference type="ARBA" id="ARBA00022448"/>
    </source>
</evidence>
<evidence type="ECO:0000256" key="7">
    <source>
        <dbReference type="ARBA" id="ARBA00049119"/>
    </source>
</evidence>
<dbReference type="InterPro" id="IPR005828">
    <property type="entry name" value="MFS_sugar_transport-like"/>
</dbReference>
<feature type="transmembrane region" description="Helical" evidence="9">
    <location>
        <begin position="188"/>
        <end position="208"/>
    </location>
</feature>
<evidence type="ECO:0000256" key="4">
    <source>
        <dbReference type="ARBA" id="ARBA00022692"/>
    </source>
</evidence>
<feature type="transmembrane region" description="Helical" evidence="9">
    <location>
        <begin position="305"/>
        <end position="323"/>
    </location>
</feature>
<feature type="transmembrane region" description="Helical" evidence="9">
    <location>
        <begin position="461"/>
        <end position="482"/>
    </location>
</feature>
<reference evidence="11" key="1">
    <citation type="submission" date="2023-03" db="EMBL/GenBank/DDBJ databases">
        <title>Massive genome expansion in bonnet fungi (Mycena s.s.) driven by repeated elements and novel gene families across ecological guilds.</title>
        <authorList>
            <consortium name="Lawrence Berkeley National Laboratory"/>
            <person name="Harder C.B."/>
            <person name="Miyauchi S."/>
            <person name="Viragh M."/>
            <person name="Kuo A."/>
            <person name="Thoen E."/>
            <person name="Andreopoulos B."/>
            <person name="Lu D."/>
            <person name="Skrede I."/>
            <person name="Drula E."/>
            <person name="Henrissat B."/>
            <person name="Morin E."/>
            <person name="Kohler A."/>
            <person name="Barry K."/>
            <person name="LaButti K."/>
            <person name="Morin E."/>
            <person name="Salamov A."/>
            <person name="Lipzen A."/>
            <person name="Mereny Z."/>
            <person name="Hegedus B."/>
            <person name="Baldrian P."/>
            <person name="Stursova M."/>
            <person name="Weitz H."/>
            <person name="Taylor A."/>
            <person name="Grigoriev I.V."/>
            <person name="Nagy L.G."/>
            <person name="Martin F."/>
            <person name="Kauserud H."/>
        </authorList>
    </citation>
    <scope>NUCLEOTIDE SEQUENCE</scope>
    <source>
        <strain evidence="11">9284</strain>
    </source>
</reference>
<dbReference type="InterPro" id="IPR020846">
    <property type="entry name" value="MFS_dom"/>
</dbReference>
<feature type="transmembrane region" description="Helical" evidence="9">
    <location>
        <begin position="97"/>
        <end position="116"/>
    </location>
</feature>
<dbReference type="PANTHER" id="PTHR48022">
    <property type="entry name" value="PLASTIDIC GLUCOSE TRANSPORTER 4"/>
    <property type="match status" value="1"/>
</dbReference>
<dbReference type="Pfam" id="PF00083">
    <property type="entry name" value="Sugar_tr"/>
    <property type="match status" value="1"/>
</dbReference>